<feature type="region of interest" description="Disordered" evidence="1">
    <location>
        <begin position="154"/>
        <end position="190"/>
    </location>
</feature>
<reference evidence="2" key="1">
    <citation type="journal article" date="2014" name="Nucleic Acids Res.">
        <title>The evolutionary dynamics of variant antigen genes in Babesia reveal a history of genomic innovation underlying host-parasite interaction.</title>
        <authorList>
            <person name="Jackson A.P."/>
            <person name="Otto T.D."/>
            <person name="Darby A."/>
            <person name="Ramaprasad A."/>
            <person name="Xia D."/>
            <person name="Echaide I.E."/>
            <person name="Farber M."/>
            <person name="Gahlot S."/>
            <person name="Gamble J."/>
            <person name="Gupta D."/>
            <person name="Gupta Y."/>
            <person name="Jackson L."/>
            <person name="Malandrin L."/>
            <person name="Malas T.B."/>
            <person name="Moussa E."/>
            <person name="Nair M."/>
            <person name="Reid AJ."/>
            <person name="Sanders M."/>
            <person name="Sharma J."/>
            <person name="Tracey A."/>
            <person name="Quail M.A."/>
            <person name="Weir W."/>
            <person name="Wastling J.M."/>
            <person name="Hall N."/>
            <person name="Willadsen P."/>
            <person name="Lingelbach K."/>
            <person name="Shiels B."/>
            <person name="Tait A."/>
            <person name="Berriman M."/>
            <person name="Allred D.R."/>
            <person name="Pain A."/>
        </authorList>
    </citation>
    <scope>NUCLEOTIDE SEQUENCE</scope>
    <source>
        <strain evidence="2">Bond</strain>
    </source>
</reference>
<feature type="compositionally biased region" description="Acidic residues" evidence="1">
    <location>
        <begin position="31"/>
        <end position="49"/>
    </location>
</feature>
<reference evidence="2" key="2">
    <citation type="submission" date="2014-06" db="EMBL/GenBank/DDBJ databases">
        <authorList>
            <person name="Aslett M."/>
            <person name="De Silva Nishadi"/>
        </authorList>
    </citation>
    <scope>NUCLEOTIDE SEQUENCE</scope>
    <source>
        <strain evidence="2">Bond</strain>
    </source>
</reference>
<dbReference type="KEGG" id="bbig:BBBOND_0001480"/>
<dbReference type="GeneID" id="24561723"/>
<dbReference type="VEuPathDB" id="PiroplasmaDB:BBBOND_0001480"/>
<proteinExistence type="predicted"/>
<evidence type="ECO:0000256" key="1">
    <source>
        <dbReference type="SAM" id="MobiDB-lite"/>
    </source>
</evidence>
<accession>A0A061BPS6</accession>
<feature type="region of interest" description="Disordered" evidence="1">
    <location>
        <begin position="88"/>
        <end position="119"/>
    </location>
</feature>
<organism evidence="2">
    <name type="scientific">Babesia bigemina</name>
    <dbReference type="NCBI Taxonomy" id="5866"/>
    <lineage>
        <taxon>Eukaryota</taxon>
        <taxon>Sar</taxon>
        <taxon>Alveolata</taxon>
        <taxon>Apicomplexa</taxon>
        <taxon>Aconoidasida</taxon>
        <taxon>Piroplasmida</taxon>
        <taxon>Babesiidae</taxon>
        <taxon>Babesia</taxon>
    </lineage>
</organism>
<evidence type="ECO:0000313" key="2">
    <source>
        <dbReference type="EMBL" id="CDR71497.1"/>
    </source>
</evidence>
<sequence>MSVASSAVERDAEGYLADEEIADVAAHWEAEDAQVEQDDGDDDGNDDGGDGGWNLDYENCADKLLRLAVKGDAEGYLAYEEIADVAAHREAEDAQVEQDDGDDDGDDDGNDDGGDGGWNLDYENCADKLLRLAVKGDAEGYLADEEIADVAAHREAEDAQVEQDDGDDDGDDDGNDDGGDGGGGNGGTCGSSSRFRSAFLLERVGTRRIFLTGGLSLRTGGRKGKWSNDGLRGFAGGITISTFLSTTCT</sequence>
<dbReference type="AlphaFoldDB" id="A0A061BPS6"/>
<feature type="compositionally biased region" description="Gly residues" evidence="1">
    <location>
        <begin position="180"/>
        <end position="189"/>
    </location>
</feature>
<dbReference type="EMBL" id="LK054944">
    <property type="protein sequence ID" value="CDR71497.1"/>
    <property type="molecule type" value="Genomic_DNA"/>
</dbReference>
<dbReference type="RefSeq" id="XP_012770443.1">
    <property type="nucleotide sequence ID" value="XM_012914989.1"/>
</dbReference>
<feature type="compositionally biased region" description="Acidic residues" evidence="1">
    <location>
        <begin position="93"/>
        <end position="114"/>
    </location>
</feature>
<feature type="region of interest" description="Disordered" evidence="1">
    <location>
        <begin position="1"/>
        <end position="54"/>
    </location>
</feature>
<protein>
    <submittedName>
        <fullName evidence="2">Uncharacterized protein</fullName>
    </submittedName>
</protein>
<name>A0A061BPS6_BABBI</name>
<gene>
    <name evidence="2" type="ORF">BBBOND_0001480</name>
</gene>
<feature type="compositionally biased region" description="Acidic residues" evidence="1">
    <location>
        <begin position="158"/>
        <end position="179"/>
    </location>
</feature>